<proteinExistence type="predicted"/>
<evidence type="ECO:0000313" key="2">
    <source>
        <dbReference type="EMBL" id="WMV59053.1"/>
    </source>
</evidence>
<evidence type="ECO:0000256" key="1">
    <source>
        <dbReference type="SAM" id="MobiDB-lite"/>
    </source>
</evidence>
<dbReference type="Proteomes" id="UP001234989">
    <property type="component" value="Chromosome 12"/>
</dbReference>
<evidence type="ECO:0000313" key="3">
    <source>
        <dbReference type="Proteomes" id="UP001234989"/>
    </source>
</evidence>
<dbReference type="Pfam" id="PF03004">
    <property type="entry name" value="Transposase_24"/>
    <property type="match status" value="1"/>
</dbReference>
<organism evidence="2 3">
    <name type="scientific">Solanum verrucosum</name>
    <dbReference type="NCBI Taxonomy" id="315347"/>
    <lineage>
        <taxon>Eukaryota</taxon>
        <taxon>Viridiplantae</taxon>
        <taxon>Streptophyta</taxon>
        <taxon>Embryophyta</taxon>
        <taxon>Tracheophyta</taxon>
        <taxon>Spermatophyta</taxon>
        <taxon>Magnoliopsida</taxon>
        <taxon>eudicotyledons</taxon>
        <taxon>Gunneridae</taxon>
        <taxon>Pentapetalae</taxon>
        <taxon>asterids</taxon>
        <taxon>lamiids</taxon>
        <taxon>Solanales</taxon>
        <taxon>Solanaceae</taxon>
        <taxon>Solanoideae</taxon>
        <taxon>Solaneae</taxon>
        <taxon>Solanum</taxon>
    </lineage>
</organism>
<accession>A0AAF0V977</accession>
<feature type="non-terminal residue" evidence="2">
    <location>
        <position position="1"/>
    </location>
</feature>
<name>A0AAF0V977_SOLVR</name>
<dbReference type="AlphaFoldDB" id="A0AAF0V977"/>
<dbReference type="EMBL" id="CP133623">
    <property type="protein sequence ID" value="WMV59053.1"/>
    <property type="molecule type" value="Genomic_DNA"/>
</dbReference>
<gene>
    <name evidence="2" type="ORF">MTR67_052438</name>
</gene>
<reference evidence="2" key="1">
    <citation type="submission" date="2023-08" db="EMBL/GenBank/DDBJ databases">
        <title>A de novo genome assembly of Solanum verrucosum Schlechtendal, a Mexican diploid species geographically isolated from the other diploid A-genome species in potato relatives.</title>
        <authorList>
            <person name="Hosaka K."/>
        </authorList>
    </citation>
    <scope>NUCLEOTIDE SEQUENCE</scope>
    <source>
        <tissue evidence="2">Young leaves</tissue>
    </source>
</reference>
<feature type="compositionally biased region" description="Basic and acidic residues" evidence="1">
    <location>
        <begin position="1"/>
        <end position="12"/>
    </location>
</feature>
<sequence length="156" mass="17797">NGFKFQTEEVSRNKSVGTITREMEKEMGRTPLVPEVFKKTHVKKKENESDSDVWMEDRAKRTFNEFNQYINENLDNSVQITPELSRQIWTEKMVGRTYKGRVYGQGSRNDVRRLQSGLQGIESSRQAEALDGVQIAAMSAQIAQFTSTLEGLSGEE</sequence>
<keyword evidence="3" id="KW-1185">Reference proteome</keyword>
<protein>
    <submittedName>
        <fullName evidence="2">Uncharacterized protein</fullName>
    </submittedName>
</protein>
<dbReference type="InterPro" id="IPR004252">
    <property type="entry name" value="Probable_transposase_24"/>
</dbReference>
<feature type="region of interest" description="Disordered" evidence="1">
    <location>
        <begin position="1"/>
        <end position="31"/>
    </location>
</feature>